<dbReference type="SUPFAM" id="SSF46785">
    <property type="entry name" value="Winged helix' DNA-binding domain"/>
    <property type="match status" value="1"/>
</dbReference>
<feature type="domain" description="IclR-ED" evidence="5">
    <location>
        <begin position="60"/>
        <end position="248"/>
    </location>
</feature>
<name>A0ABW4EQZ4_9PSEU</name>
<evidence type="ECO:0000259" key="4">
    <source>
        <dbReference type="PROSITE" id="PS51077"/>
    </source>
</evidence>
<dbReference type="PANTHER" id="PTHR30136">
    <property type="entry name" value="HELIX-TURN-HELIX TRANSCRIPTIONAL REGULATOR, ICLR FAMILY"/>
    <property type="match status" value="1"/>
</dbReference>
<evidence type="ECO:0000256" key="1">
    <source>
        <dbReference type="ARBA" id="ARBA00023015"/>
    </source>
</evidence>
<dbReference type="PANTHER" id="PTHR30136:SF24">
    <property type="entry name" value="HTH-TYPE TRANSCRIPTIONAL REPRESSOR ALLR"/>
    <property type="match status" value="1"/>
</dbReference>
<dbReference type="InterPro" id="IPR036390">
    <property type="entry name" value="WH_DNA-bd_sf"/>
</dbReference>
<keyword evidence="7" id="KW-1185">Reference proteome</keyword>
<dbReference type="Gene3D" id="3.30.450.40">
    <property type="match status" value="1"/>
</dbReference>
<keyword evidence="1" id="KW-0805">Transcription regulation</keyword>
<evidence type="ECO:0000313" key="6">
    <source>
        <dbReference type="EMBL" id="MFD1517128.1"/>
    </source>
</evidence>
<dbReference type="RefSeq" id="WP_344729330.1">
    <property type="nucleotide sequence ID" value="NZ_BAAAUS010000059.1"/>
</dbReference>
<keyword evidence="3" id="KW-0804">Transcription</keyword>
<comment type="caution">
    <text evidence="6">The sequence shown here is derived from an EMBL/GenBank/DDBJ whole genome shotgun (WGS) entry which is preliminary data.</text>
</comment>
<sequence>MISKISAILLAISEGGGPTLTEIAARSDLPLSTVHRLVTELTAWRVLERDGEGRYRAGSPLRTFGGGCACQEPDDPAGATAVRVRDRAVPVIEDLFRATGSPVRVGFLDGPAVAYVEKAAGHLPVSSPSPAARLPVHATALGKALLAFSSPRVVDALLAQDLVRYTTATVTRPERLRWSFRTIRATRIAVCDRELDQDWCAVATPAFGAGGDVVVAVELRVRDIARDVPTLRAPLVMSAGWLSRELAQFARPYPSRPTPVERGSA</sequence>
<dbReference type="InterPro" id="IPR050707">
    <property type="entry name" value="HTH_MetabolicPath_Reg"/>
</dbReference>
<dbReference type="EMBL" id="JBHUCO010000006">
    <property type="protein sequence ID" value="MFD1517128.1"/>
    <property type="molecule type" value="Genomic_DNA"/>
</dbReference>
<dbReference type="InterPro" id="IPR036388">
    <property type="entry name" value="WH-like_DNA-bd_sf"/>
</dbReference>
<organism evidence="6 7">
    <name type="scientific">Pseudonocardia yunnanensis</name>
    <dbReference type="NCBI Taxonomy" id="58107"/>
    <lineage>
        <taxon>Bacteria</taxon>
        <taxon>Bacillati</taxon>
        <taxon>Actinomycetota</taxon>
        <taxon>Actinomycetes</taxon>
        <taxon>Pseudonocardiales</taxon>
        <taxon>Pseudonocardiaceae</taxon>
        <taxon>Pseudonocardia</taxon>
    </lineage>
</organism>
<dbReference type="PROSITE" id="PS51077">
    <property type="entry name" value="HTH_ICLR"/>
    <property type="match status" value="1"/>
</dbReference>
<dbReference type="InterPro" id="IPR029016">
    <property type="entry name" value="GAF-like_dom_sf"/>
</dbReference>
<evidence type="ECO:0000259" key="5">
    <source>
        <dbReference type="PROSITE" id="PS51078"/>
    </source>
</evidence>
<dbReference type="Gene3D" id="1.10.10.10">
    <property type="entry name" value="Winged helix-like DNA-binding domain superfamily/Winged helix DNA-binding domain"/>
    <property type="match status" value="1"/>
</dbReference>
<evidence type="ECO:0000313" key="7">
    <source>
        <dbReference type="Proteomes" id="UP001597114"/>
    </source>
</evidence>
<dbReference type="Pfam" id="PF01614">
    <property type="entry name" value="IclR_C"/>
    <property type="match status" value="1"/>
</dbReference>
<keyword evidence="2" id="KW-0238">DNA-binding</keyword>
<dbReference type="PROSITE" id="PS51078">
    <property type="entry name" value="ICLR_ED"/>
    <property type="match status" value="1"/>
</dbReference>
<gene>
    <name evidence="6" type="ORF">ACFSJD_06510</name>
</gene>
<protein>
    <submittedName>
        <fullName evidence="6">IclR family transcriptional regulator</fullName>
    </submittedName>
</protein>
<evidence type="ECO:0000256" key="3">
    <source>
        <dbReference type="ARBA" id="ARBA00023163"/>
    </source>
</evidence>
<dbReference type="InterPro" id="IPR014757">
    <property type="entry name" value="Tscrpt_reg_IclR_C"/>
</dbReference>
<accession>A0ABW4EQZ4</accession>
<dbReference type="Pfam" id="PF09339">
    <property type="entry name" value="HTH_IclR"/>
    <property type="match status" value="1"/>
</dbReference>
<feature type="domain" description="HTH iclR-type" evidence="4">
    <location>
        <begin position="1"/>
        <end position="59"/>
    </location>
</feature>
<dbReference type="SMART" id="SM00346">
    <property type="entry name" value="HTH_ICLR"/>
    <property type="match status" value="1"/>
</dbReference>
<proteinExistence type="predicted"/>
<reference evidence="7" key="1">
    <citation type="journal article" date="2019" name="Int. J. Syst. Evol. Microbiol.">
        <title>The Global Catalogue of Microorganisms (GCM) 10K type strain sequencing project: providing services to taxonomists for standard genome sequencing and annotation.</title>
        <authorList>
            <consortium name="The Broad Institute Genomics Platform"/>
            <consortium name="The Broad Institute Genome Sequencing Center for Infectious Disease"/>
            <person name="Wu L."/>
            <person name="Ma J."/>
        </authorList>
    </citation>
    <scope>NUCLEOTIDE SEQUENCE [LARGE SCALE GENOMIC DNA]</scope>
    <source>
        <strain evidence="7">CCM 7043</strain>
    </source>
</reference>
<evidence type="ECO:0000256" key="2">
    <source>
        <dbReference type="ARBA" id="ARBA00023125"/>
    </source>
</evidence>
<dbReference type="InterPro" id="IPR005471">
    <property type="entry name" value="Tscrpt_reg_IclR_N"/>
</dbReference>
<dbReference type="Proteomes" id="UP001597114">
    <property type="component" value="Unassembled WGS sequence"/>
</dbReference>
<dbReference type="SUPFAM" id="SSF55781">
    <property type="entry name" value="GAF domain-like"/>
    <property type="match status" value="1"/>
</dbReference>